<comment type="caution">
    <text evidence="2">The sequence shown here is derived from an EMBL/GenBank/DDBJ whole genome shotgun (WGS) entry which is preliminary data.</text>
</comment>
<name>A0AAN8IQB4_9EURO</name>
<dbReference type="Gene3D" id="3.90.550.10">
    <property type="entry name" value="Spore Coat Polysaccharide Biosynthesis Protein SpsA, Chain A"/>
    <property type="match status" value="1"/>
</dbReference>
<organism evidence="2 3">
    <name type="scientific">Knufia fluminis</name>
    <dbReference type="NCBI Taxonomy" id="191047"/>
    <lineage>
        <taxon>Eukaryota</taxon>
        <taxon>Fungi</taxon>
        <taxon>Dikarya</taxon>
        <taxon>Ascomycota</taxon>
        <taxon>Pezizomycotina</taxon>
        <taxon>Eurotiomycetes</taxon>
        <taxon>Chaetothyriomycetidae</taxon>
        <taxon>Chaetothyriales</taxon>
        <taxon>Trichomeriaceae</taxon>
        <taxon>Knufia</taxon>
    </lineage>
</organism>
<protein>
    <submittedName>
        <fullName evidence="2">Uncharacterized protein</fullName>
    </submittedName>
</protein>
<keyword evidence="1" id="KW-0472">Membrane</keyword>
<dbReference type="InterPro" id="IPR029044">
    <property type="entry name" value="Nucleotide-diphossugar_trans"/>
</dbReference>
<keyword evidence="3" id="KW-1185">Reference proteome</keyword>
<dbReference type="AlphaFoldDB" id="A0AAN8IQB4"/>
<dbReference type="InterPro" id="IPR050587">
    <property type="entry name" value="GNT1/Glycosyltrans_8"/>
</dbReference>
<dbReference type="SUPFAM" id="SSF53448">
    <property type="entry name" value="Nucleotide-diphospho-sugar transferases"/>
    <property type="match status" value="1"/>
</dbReference>
<accession>A0AAN8IQB4</accession>
<sequence length="395" mass="45333">MFKDKPNPASYASPLSPQRQMRTWLIVIALLCVCFIISAPIFRQPTGPAHPLYGTHIDWHRYAYSQYATDQHYLCNSLMIFDSLEKLGSKADRILFYPKTWDLDVSSSKDRTSQLLVLARDKYKVKLKPVEMYTLKRPSHNDDETWDASINKLHAWNQAEYTRIIHLDSDSTLLQSIDELFFLPLSSGSPVAMPRAYWNLDEPESDSTPGSQAVDERHKLTSLLIVLEPHQTEAETLWTMASGLDNTTTPSTSLFDMDLLNTRYHSTALILPHNPYALVTGEFRNHQHNHTSYLGTSTSEQWDPHKILSEAKLIHFSDWPLPKPWIMWPNNLMREMQPECEIAPGTPEESGCEDRVVWKGVYDDFRRRRRDVCGLLSVTAPVWPAVPKPKTEPQG</sequence>
<feature type="transmembrane region" description="Helical" evidence="1">
    <location>
        <begin position="21"/>
        <end position="42"/>
    </location>
</feature>
<gene>
    <name evidence="2" type="ORF">OHC33_003493</name>
</gene>
<keyword evidence="1" id="KW-0812">Transmembrane</keyword>
<reference evidence="2 3" key="1">
    <citation type="submission" date="2022-12" db="EMBL/GenBank/DDBJ databases">
        <title>Genomic features and morphological characterization of a novel Knufia sp. strain isolated from spacecraft assembly facility.</title>
        <authorList>
            <person name="Teixeira M."/>
            <person name="Chander A.M."/>
            <person name="Stajich J.E."/>
            <person name="Venkateswaran K."/>
        </authorList>
    </citation>
    <scope>NUCLEOTIDE SEQUENCE [LARGE SCALE GENOMIC DNA]</scope>
    <source>
        <strain evidence="2 3">FJI-L2-BK-P2</strain>
    </source>
</reference>
<dbReference type="Proteomes" id="UP001316803">
    <property type="component" value="Unassembled WGS sequence"/>
</dbReference>
<evidence type="ECO:0000313" key="3">
    <source>
        <dbReference type="Proteomes" id="UP001316803"/>
    </source>
</evidence>
<dbReference type="EMBL" id="JAKLMC020000006">
    <property type="protein sequence ID" value="KAK5955852.1"/>
    <property type="molecule type" value="Genomic_DNA"/>
</dbReference>
<evidence type="ECO:0000313" key="2">
    <source>
        <dbReference type="EMBL" id="KAK5955852.1"/>
    </source>
</evidence>
<dbReference type="PANTHER" id="PTHR11183">
    <property type="entry name" value="GLYCOGENIN SUBFAMILY MEMBER"/>
    <property type="match status" value="1"/>
</dbReference>
<evidence type="ECO:0000256" key="1">
    <source>
        <dbReference type="SAM" id="Phobius"/>
    </source>
</evidence>
<proteinExistence type="predicted"/>
<keyword evidence="1" id="KW-1133">Transmembrane helix</keyword>